<dbReference type="GO" id="GO:0015171">
    <property type="term" value="F:amino acid transmembrane transporter activity"/>
    <property type="evidence" value="ECO:0007669"/>
    <property type="project" value="TreeGrafter"/>
</dbReference>
<organism evidence="7 8">
    <name type="scientific">Bordetella genomosp. 5</name>
    <dbReference type="NCBI Taxonomy" id="1395608"/>
    <lineage>
        <taxon>Bacteria</taxon>
        <taxon>Pseudomonadati</taxon>
        <taxon>Pseudomonadota</taxon>
        <taxon>Betaproteobacteria</taxon>
        <taxon>Burkholderiales</taxon>
        <taxon>Alcaligenaceae</taxon>
        <taxon>Bordetella</taxon>
    </lineage>
</organism>
<feature type="transmembrane region" description="Helical" evidence="6">
    <location>
        <begin position="109"/>
        <end position="134"/>
    </location>
</feature>
<keyword evidence="5 6" id="KW-0472">Membrane</keyword>
<evidence type="ECO:0000256" key="3">
    <source>
        <dbReference type="ARBA" id="ARBA00022692"/>
    </source>
</evidence>
<evidence type="ECO:0000313" key="8">
    <source>
        <dbReference type="Proteomes" id="UP000216913"/>
    </source>
</evidence>
<keyword evidence="8" id="KW-1185">Reference proteome</keyword>
<dbReference type="EMBL" id="NEVP01000009">
    <property type="protein sequence ID" value="OZI48969.1"/>
    <property type="molecule type" value="Genomic_DNA"/>
</dbReference>
<dbReference type="AlphaFoldDB" id="A0A261TH68"/>
<protein>
    <submittedName>
        <fullName evidence="7">Lysine transporter LysE</fullName>
    </submittedName>
</protein>
<dbReference type="OrthoDB" id="5638726at2"/>
<sequence>MLFMQSMAIGLFIAVPVGPIGMLCIQRSLSRGFRAGFATGMGAACADAVYGLLGALGVAGVVTALPTLGVALKIGGGLFLLWLAWGIAREAPPARDVSRALPKTSAARDFLTTFGLTLSNPMTILSFVGVFAALGPMTDSQEGLGGAAVLAMVGGVLVGSAAWWLCLSTATATVRKAIPDAWLRRFSGISALVVAVFGAAQIYSGVASLLE</sequence>
<comment type="caution">
    <text evidence="7">The sequence shown here is derived from an EMBL/GenBank/DDBJ whole genome shotgun (WGS) entry which is preliminary data.</text>
</comment>
<gene>
    <name evidence="7" type="ORF">CAL25_15190</name>
</gene>
<evidence type="ECO:0000256" key="4">
    <source>
        <dbReference type="ARBA" id="ARBA00022989"/>
    </source>
</evidence>
<comment type="subcellular location">
    <subcellularLocation>
        <location evidence="1">Cell membrane</location>
        <topology evidence="1">Multi-pass membrane protein</topology>
    </subcellularLocation>
</comment>
<evidence type="ECO:0000256" key="5">
    <source>
        <dbReference type="ARBA" id="ARBA00023136"/>
    </source>
</evidence>
<evidence type="ECO:0000256" key="1">
    <source>
        <dbReference type="ARBA" id="ARBA00004651"/>
    </source>
</evidence>
<dbReference type="InterPro" id="IPR001123">
    <property type="entry name" value="LeuE-type"/>
</dbReference>
<evidence type="ECO:0000256" key="6">
    <source>
        <dbReference type="SAM" id="Phobius"/>
    </source>
</evidence>
<dbReference type="PANTHER" id="PTHR30086">
    <property type="entry name" value="ARGININE EXPORTER PROTEIN ARGO"/>
    <property type="match status" value="1"/>
</dbReference>
<evidence type="ECO:0000313" key="7">
    <source>
        <dbReference type="EMBL" id="OZI48969.1"/>
    </source>
</evidence>
<dbReference type="PANTHER" id="PTHR30086:SF20">
    <property type="entry name" value="ARGININE EXPORTER PROTEIN ARGO-RELATED"/>
    <property type="match status" value="1"/>
</dbReference>
<feature type="transmembrane region" description="Helical" evidence="6">
    <location>
        <begin position="6"/>
        <end position="25"/>
    </location>
</feature>
<keyword evidence="4 6" id="KW-1133">Transmembrane helix</keyword>
<dbReference type="Pfam" id="PF01810">
    <property type="entry name" value="LysE"/>
    <property type="match status" value="1"/>
</dbReference>
<dbReference type="Proteomes" id="UP000216913">
    <property type="component" value="Unassembled WGS sequence"/>
</dbReference>
<dbReference type="GO" id="GO:0005886">
    <property type="term" value="C:plasma membrane"/>
    <property type="evidence" value="ECO:0007669"/>
    <property type="project" value="UniProtKB-SubCell"/>
</dbReference>
<dbReference type="RefSeq" id="WP_094801363.1">
    <property type="nucleotide sequence ID" value="NZ_NEVN01000010.1"/>
</dbReference>
<accession>A0A261TH68</accession>
<proteinExistence type="predicted"/>
<feature type="transmembrane region" description="Helical" evidence="6">
    <location>
        <begin position="37"/>
        <end position="62"/>
    </location>
</feature>
<keyword evidence="2" id="KW-1003">Cell membrane</keyword>
<evidence type="ECO:0000256" key="2">
    <source>
        <dbReference type="ARBA" id="ARBA00022475"/>
    </source>
</evidence>
<reference evidence="7 8" key="1">
    <citation type="submission" date="2017-05" db="EMBL/GenBank/DDBJ databases">
        <title>Complete and WGS of Bordetella genogroups.</title>
        <authorList>
            <person name="Spilker T."/>
            <person name="LiPuma J."/>
        </authorList>
    </citation>
    <scope>NUCLEOTIDE SEQUENCE [LARGE SCALE GENOMIC DNA]</scope>
    <source>
        <strain evidence="7 8">AU10456</strain>
    </source>
</reference>
<feature type="transmembrane region" description="Helical" evidence="6">
    <location>
        <begin position="188"/>
        <end position="210"/>
    </location>
</feature>
<name>A0A261TH68_9BORD</name>
<feature type="transmembrane region" description="Helical" evidence="6">
    <location>
        <begin position="146"/>
        <end position="167"/>
    </location>
</feature>
<keyword evidence="3 6" id="KW-0812">Transmembrane</keyword>